<evidence type="ECO:0000259" key="11">
    <source>
        <dbReference type="PROSITE" id="PS50928"/>
    </source>
</evidence>
<accession>A0A0X8FBP2</accession>
<name>A0A0X8FBP2_9LACT</name>
<evidence type="ECO:0000313" key="13">
    <source>
        <dbReference type="EMBL" id="PKZ22465.1"/>
    </source>
</evidence>
<feature type="transmembrane region" description="Helical" evidence="9">
    <location>
        <begin position="205"/>
        <end position="227"/>
    </location>
</feature>
<dbReference type="KEGG" id="asan:AWM72_05710"/>
<evidence type="ECO:0000313" key="15">
    <source>
        <dbReference type="Proteomes" id="UP000234239"/>
    </source>
</evidence>
<feature type="transmembrane region" description="Helical" evidence="9">
    <location>
        <begin position="72"/>
        <end position="97"/>
    </location>
</feature>
<reference evidence="14" key="2">
    <citation type="submission" date="2016-01" db="EMBL/GenBank/DDBJ databases">
        <title>Six Aerococcus type strain genome sequencing and assembly using PacBio and Illumina Hiseq.</title>
        <authorList>
            <person name="Carkaci D."/>
            <person name="Dargis R."/>
            <person name="Nielsen X.C."/>
            <person name="Skovgaard O."/>
            <person name="Fuursted K."/>
            <person name="Christensen J.J."/>
        </authorList>
    </citation>
    <scope>NUCLEOTIDE SEQUENCE [LARGE SCALE GENOMIC DNA]</scope>
    <source>
        <strain evidence="14">CCUG43001</strain>
    </source>
</reference>
<dbReference type="GO" id="GO:0005886">
    <property type="term" value="C:plasma membrane"/>
    <property type="evidence" value="ECO:0007669"/>
    <property type="project" value="UniProtKB-SubCell"/>
</dbReference>
<keyword evidence="6 9" id="KW-0812">Transmembrane</keyword>
<evidence type="ECO:0000256" key="4">
    <source>
        <dbReference type="ARBA" id="ARBA00022475"/>
    </source>
</evidence>
<dbReference type="PROSITE" id="PS50928">
    <property type="entry name" value="ABC_TM1"/>
    <property type="match status" value="1"/>
</dbReference>
<dbReference type="PANTHER" id="PTHR30425:SF1">
    <property type="entry name" value="PHOSPHATE TRANSPORT SYSTEM PERMEASE PROTEIN PSTC"/>
    <property type="match status" value="1"/>
</dbReference>
<dbReference type="CDD" id="cd06261">
    <property type="entry name" value="TM_PBP2"/>
    <property type="match status" value="1"/>
</dbReference>
<evidence type="ECO:0000256" key="1">
    <source>
        <dbReference type="ARBA" id="ARBA00004651"/>
    </source>
</evidence>
<keyword evidence="5 10" id="KW-0592">Phosphate transport</keyword>
<evidence type="ECO:0000256" key="2">
    <source>
        <dbReference type="ARBA" id="ARBA00007069"/>
    </source>
</evidence>
<dbReference type="InterPro" id="IPR035906">
    <property type="entry name" value="MetI-like_sf"/>
</dbReference>
<evidence type="ECO:0000313" key="14">
    <source>
        <dbReference type="Proteomes" id="UP000069912"/>
    </source>
</evidence>
<dbReference type="Proteomes" id="UP000069912">
    <property type="component" value="Chromosome"/>
</dbReference>
<comment type="similarity">
    <text evidence="2 10">Belongs to the binding-protein-dependent transport system permease family. CysTW subfamily.</text>
</comment>
<dbReference type="OrthoDB" id="9785113at2"/>
<dbReference type="EMBL" id="PKGY01000002">
    <property type="protein sequence ID" value="PKZ22465.1"/>
    <property type="molecule type" value="Genomic_DNA"/>
</dbReference>
<evidence type="ECO:0000256" key="7">
    <source>
        <dbReference type="ARBA" id="ARBA00022989"/>
    </source>
</evidence>
<sequence length="292" mass="31210">MNQNNTLEVVMKWIFFICALLSIFALAAICYFIFARSIPFLADYGLGSFLFGDTWKPTNDIYGIAPMLVGSFYVTCLAILFGVPTGIFTAVFMAFYCPDKLHKILKPGVNLMAGIPSIVYGYFGLVVLVPIIRKTVRSMGIPSSGMSVFTAGLVLGIMILPTIITMSESSLRAVPKSYYQASVGLGATHDRTAYRIMVPAARSGILASVIMGIGRAVGETMAVIMVAGNAAVFPKGLFQGTRTMTANIMLEMAYASGDHRSALIATGAVLFVIVLMINGILAVVKRKGGVQG</sequence>
<evidence type="ECO:0000313" key="12">
    <source>
        <dbReference type="EMBL" id="AMB94290.1"/>
    </source>
</evidence>
<feature type="transmembrane region" description="Helical" evidence="9">
    <location>
        <begin position="12"/>
        <end position="34"/>
    </location>
</feature>
<protein>
    <recommendedName>
        <fullName evidence="10">Phosphate transport system permease protein</fullName>
    </recommendedName>
</protein>
<feature type="domain" description="ABC transmembrane type-1" evidence="11">
    <location>
        <begin position="68"/>
        <end position="281"/>
    </location>
</feature>
<keyword evidence="14" id="KW-1185">Reference proteome</keyword>
<gene>
    <name evidence="13" type="primary">pstC</name>
    <name evidence="12" type="ORF">AWM72_05710</name>
    <name evidence="13" type="ORF">CYJ28_04945</name>
</gene>
<dbReference type="Proteomes" id="UP000234239">
    <property type="component" value="Unassembled WGS sequence"/>
</dbReference>
<dbReference type="InterPro" id="IPR011864">
    <property type="entry name" value="Phosphate_PstC"/>
</dbReference>
<evidence type="ECO:0000256" key="5">
    <source>
        <dbReference type="ARBA" id="ARBA00022592"/>
    </source>
</evidence>
<dbReference type="EMBL" id="CP014160">
    <property type="protein sequence ID" value="AMB94290.1"/>
    <property type="molecule type" value="Genomic_DNA"/>
</dbReference>
<keyword evidence="8 9" id="KW-0472">Membrane</keyword>
<dbReference type="GO" id="GO:0005315">
    <property type="term" value="F:phosphate transmembrane transporter activity"/>
    <property type="evidence" value="ECO:0007669"/>
    <property type="project" value="InterPro"/>
</dbReference>
<reference evidence="12 14" key="1">
    <citation type="journal article" date="2016" name="Genome Announc.">
        <title>Complete Genome Sequences of Aerococcus christensenii CCUG 28831T, Aerococcus sanguinicola CCUG 43001T, Aerococcus urinae CCUG 36881T, Aerococcus urinaeequi CCUG 28094T, Aerococcus urinaehominis CCUG 42038 BT, and Aerococcus viridans CCUG 4311T.</title>
        <authorList>
            <person name="Carkaci D."/>
            <person name="Dargis R."/>
            <person name="Nielsen X.C."/>
            <person name="Skovgaard O."/>
            <person name="Fuursted K."/>
            <person name="Christensen J.J."/>
        </authorList>
    </citation>
    <scope>NUCLEOTIDE SEQUENCE [LARGE SCALE GENOMIC DNA]</scope>
    <source>
        <strain evidence="12 14">CCUG43001</strain>
    </source>
</reference>
<evidence type="ECO:0000256" key="8">
    <source>
        <dbReference type="ARBA" id="ARBA00023136"/>
    </source>
</evidence>
<dbReference type="RefSeq" id="WP_067974634.1">
    <property type="nucleotide sequence ID" value="NZ_CAJHKM010000001.1"/>
</dbReference>
<dbReference type="Gene3D" id="1.10.3720.10">
    <property type="entry name" value="MetI-like"/>
    <property type="match status" value="1"/>
</dbReference>
<keyword evidence="7 9" id="KW-1133">Transmembrane helix</keyword>
<dbReference type="Pfam" id="PF00528">
    <property type="entry name" value="BPD_transp_1"/>
    <property type="match status" value="1"/>
</dbReference>
<proteinExistence type="inferred from homology"/>
<keyword evidence="4 10" id="KW-1003">Cell membrane</keyword>
<feature type="transmembrane region" description="Helical" evidence="9">
    <location>
        <begin position="262"/>
        <end position="284"/>
    </location>
</feature>
<keyword evidence="3 9" id="KW-0813">Transport</keyword>
<evidence type="ECO:0000256" key="6">
    <source>
        <dbReference type="ARBA" id="ARBA00022692"/>
    </source>
</evidence>
<dbReference type="NCBIfam" id="TIGR02138">
    <property type="entry name" value="phosphate_pstC"/>
    <property type="match status" value="1"/>
</dbReference>
<dbReference type="InterPro" id="IPR000515">
    <property type="entry name" value="MetI-like"/>
</dbReference>
<dbReference type="InterPro" id="IPR051124">
    <property type="entry name" value="Phosphate_Transport_Permease"/>
</dbReference>
<dbReference type="AlphaFoldDB" id="A0A0X8FBP2"/>
<dbReference type="SUPFAM" id="SSF161098">
    <property type="entry name" value="MetI-like"/>
    <property type="match status" value="1"/>
</dbReference>
<feature type="transmembrane region" description="Helical" evidence="9">
    <location>
        <begin position="144"/>
        <end position="166"/>
    </location>
</feature>
<evidence type="ECO:0000256" key="3">
    <source>
        <dbReference type="ARBA" id="ARBA00022448"/>
    </source>
</evidence>
<organism evidence="12 14">
    <name type="scientific">Aerococcus sanguinicola</name>
    <dbReference type="NCBI Taxonomy" id="119206"/>
    <lineage>
        <taxon>Bacteria</taxon>
        <taxon>Bacillati</taxon>
        <taxon>Bacillota</taxon>
        <taxon>Bacilli</taxon>
        <taxon>Lactobacillales</taxon>
        <taxon>Aerococcaceae</taxon>
        <taxon>Aerococcus</taxon>
    </lineage>
</organism>
<reference evidence="13 15" key="3">
    <citation type="submission" date="2017-12" db="EMBL/GenBank/DDBJ databases">
        <title>Phylogenetic diversity of female urinary microbiome.</title>
        <authorList>
            <person name="Thomas-White K."/>
            <person name="Wolfe A.J."/>
        </authorList>
    </citation>
    <scope>NUCLEOTIDE SEQUENCE [LARGE SCALE GENOMIC DNA]</scope>
    <source>
        <strain evidence="13 15">UMB0139</strain>
    </source>
</reference>
<evidence type="ECO:0000256" key="10">
    <source>
        <dbReference type="RuleBase" id="RU363054"/>
    </source>
</evidence>
<dbReference type="GO" id="GO:0006817">
    <property type="term" value="P:phosphate ion transport"/>
    <property type="evidence" value="ECO:0007669"/>
    <property type="project" value="UniProtKB-KW"/>
</dbReference>
<evidence type="ECO:0000256" key="9">
    <source>
        <dbReference type="RuleBase" id="RU363032"/>
    </source>
</evidence>
<dbReference type="GeneID" id="92903562"/>
<feature type="transmembrane region" description="Helical" evidence="9">
    <location>
        <begin position="109"/>
        <end position="132"/>
    </location>
</feature>
<comment type="function">
    <text evidence="10">Part of the binding-protein-dependent transport system for phosphate; probably responsible for the translocation of the substrate across the membrane.</text>
</comment>
<comment type="subcellular location">
    <subcellularLocation>
        <location evidence="1 9">Cell membrane</location>
        <topology evidence="1 9">Multi-pass membrane protein</topology>
    </subcellularLocation>
</comment>
<dbReference type="PANTHER" id="PTHR30425">
    <property type="entry name" value="PHOSPHATE TRANSPORT SYSTEM PERMEASE PROTEIN PST"/>
    <property type="match status" value="1"/>
</dbReference>